<feature type="domain" description="Trichome birefringence-like N-terminal" evidence="10">
    <location>
        <begin position="196"/>
        <end position="249"/>
    </location>
</feature>
<evidence type="ECO:0000256" key="6">
    <source>
        <dbReference type="ARBA" id="ARBA00023136"/>
    </source>
</evidence>
<evidence type="ECO:0000256" key="3">
    <source>
        <dbReference type="ARBA" id="ARBA00022692"/>
    </source>
</evidence>
<evidence type="ECO:0000256" key="7">
    <source>
        <dbReference type="SAM" id="MobiDB-lite"/>
    </source>
</evidence>
<keyword evidence="5 8" id="KW-1133">Transmembrane helix</keyword>
<dbReference type="KEGG" id="ppp:112284809"/>
<dbReference type="Gramene" id="Pp3c7_1960V3.1">
    <property type="protein sequence ID" value="Pp3c7_1960V3.1"/>
    <property type="gene ID" value="Pp3c7_1960"/>
</dbReference>
<name>A0A2K1K9Z0_PHYPA</name>
<evidence type="ECO:0000256" key="1">
    <source>
        <dbReference type="ARBA" id="ARBA00004167"/>
    </source>
</evidence>
<keyword evidence="6 8" id="KW-0472">Membrane</keyword>
<dbReference type="STRING" id="3218.A0A2K1K9Z0"/>
<reference evidence="12" key="3">
    <citation type="submission" date="2020-12" db="UniProtKB">
        <authorList>
            <consortium name="EnsemblPlants"/>
        </authorList>
    </citation>
    <scope>IDENTIFICATION</scope>
</reference>
<evidence type="ECO:0000313" key="11">
    <source>
        <dbReference type="EMBL" id="PNR50590.1"/>
    </source>
</evidence>
<evidence type="ECO:0000313" key="12">
    <source>
        <dbReference type="EnsemblPlants" id="Pp3c7_1960V3.1"/>
    </source>
</evidence>
<evidence type="ECO:0000256" key="4">
    <source>
        <dbReference type="ARBA" id="ARBA00022968"/>
    </source>
</evidence>
<dbReference type="GO" id="GO:0005794">
    <property type="term" value="C:Golgi apparatus"/>
    <property type="evidence" value="ECO:0000318"/>
    <property type="project" value="GO_Central"/>
</dbReference>
<dbReference type="OrthoDB" id="630188at2759"/>
<dbReference type="GO" id="GO:0016413">
    <property type="term" value="F:O-acetyltransferase activity"/>
    <property type="evidence" value="ECO:0000318"/>
    <property type="project" value="GO_Central"/>
</dbReference>
<evidence type="ECO:0000313" key="13">
    <source>
        <dbReference type="Proteomes" id="UP000006727"/>
    </source>
</evidence>
<proteinExistence type="inferred from homology"/>
<evidence type="ECO:0000259" key="10">
    <source>
        <dbReference type="Pfam" id="PF14416"/>
    </source>
</evidence>
<sequence length="561" mass="63902">MAARPQTRRLSEAGVSRGRKACCFSIGASTVFMVTFAFMFVVCFFFLDMELVYRKAGMTSAAKPVLLQQDFNMASSATQESSDDSAAQVSTPFVHVTAFKQPIAHNDMSSIKTEASGITIEPSSDSEDGGPNHVEVEATEQAFIAVPEVDGDEIGGDNFTISTTQDTSTSKDDEDPIIKSKLNVRERPQEARSLAGCDITQGRWVFDNVTHPLYRTKNCPFADPGFRCEENGRPDKEFMSYRWHPNDCDLPRFCATDILERLRGQRMVFVGDSLGRNNWESMLCMLAEGVTNKSRIYEVNGEPITKHSGKLVYKFEDYNCTVEYYRDPFLVPQGRPPRNSPANVSCSLKVDRVSYSTEQWRHAEIIIFNAGHWWSEHKIFHQGCKFQVGDKLMDYDLRTGLKKALHTWAAWLEENLDTKKSQVFWLSYPTVHFRGGTWNRGGHCHQEKRPLTEEEARNEWQTPWMNEIVKESFMANIKKKLDAVTYLDITTATNYRPDGHGALYTWDTKKFGLKPRNRQDCSHFCLPGVPDTWSQFVLASLLARGRNTWAQPVRLCDRAKY</sequence>
<protein>
    <submittedName>
        <fullName evidence="11 12">Uncharacterized protein</fullName>
    </submittedName>
</protein>
<organism evidence="11">
    <name type="scientific">Physcomitrium patens</name>
    <name type="common">Spreading-leaved earth moss</name>
    <name type="synonym">Physcomitrella patens</name>
    <dbReference type="NCBI Taxonomy" id="3218"/>
    <lineage>
        <taxon>Eukaryota</taxon>
        <taxon>Viridiplantae</taxon>
        <taxon>Streptophyta</taxon>
        <taxon>Embryophyta</taxon>
        <taxon>Bryophyta</taxon>
        <taxon>Bryophytina</taxon>
        <taxon>Bryopsida</taxon>
        <taxon>Funariidae</taxon>
        <taxon>Funariales</taxon>
        <taxon>Funariaceae</taxon>
        <taxon>Physcomitrium</taxon>
    </lineage>
</organism>
<dbReference type="EnsemblPlants" id="Pp3c7_1960V3.1">
    <property type="protein sequence ID" value="Pp3c7_1960V3.1"/>
    <property type="gene ID" value="Pp3c7_1960"/>
</dbReference>
<dbReference type="Gramene" id="Pp3c7_1960V3.3">
    <property type="protein sequence ID" value="Pp3c7_1960V3.3"/>
    <property type="gene ID" value="Pp3c7_1960"/>
</dbReference>
<dbReference type="EnsemblPlants" id="Pp3c7_1960V3.3">
    <property type="protein sequence ID" value="Pp3c7_1960V3.3"/>
    <property type="gene ID" value="Pp3c7_1960"/>
</dbReference>
<comment type="similarity">
    <text evidence="2">Belongs to the PC-esterase family. TBL subfamily.</text>
</comment>
<keyword evidence="4" id="KW-0735">Signal-anchor</keyword>
<comment type="subcellular location">
    <subcellularLocation>
        <location evidence="1">Membrane</location>
        <topology evidence="1">Single-pass membrane protein</topology>
    </subcellularLocation>
</comment>
<dbReference type="GeneID" id="112284809"/>
<feature type="domain" description="Trichome birefringence-like C-terminal" evidence="9">
    <location>
        <begin position="250"/>
        <end position="539"/>
    </location>
</feature>
<keyword evidence="3 8" id="KW-0812">Transmembrane</keyword>
<evidence type="ECO:0000259" key="9">
    <source>
        <dbReference type="Pfam" id="PF13839"/>
    </source>
</evidence>
<dbReference type="InterPro" id="IPR029962">
    <property type="entry name" value="TBL"/>
</dbReference>
<dbReference type="InterPro" id="IPR026057">
    <property type="entry name" value="TBL_C"/>
</dbReference>
<dbReference type="PANTHER" id="PTHR32285">
    <property type="entry name" value="PROTEIN TRICHOME BIREFRINGENCE-LIKE 9-RELATED"/>
    <property type="match status" value="1"/>
</dbReference>
<dbReference type="RefSeq" id="XP_024380833.1">
    <property type="nucleotide sequence ID" value="XM_024525065.2"/>
</dbReference>
<gene>
    <name evidence="12" type="primary">LOC112284809</name>
    <name evidence="11" type="ORF">PHYPA_009776</name>
</gene>
<dbReference type="EMBL" id="ABEU02000007">
    <property type="protein sequence ID" value="PNR50590.1"/>
    <property type="molecule type" value="Genomic_DNA"/>
</dbReference>
<dbReference type="Proteomes" id="UP000006727">
    <property type="component" value="Chromosome 7"/>
</dbReference>
<feature type="region of interest" description="Disordered" evidence="7">
    <location>
        <begin position="152"/>
        <end position="175"/>
    </location>
</feature>
<reference evidence="11 13" key="2">
    <citation type="journal article" date="2018" name="Plant J.">
        <title>The Physcomitrella patens chromosome-scale assembly reveals moss genome structure and evolution.</title>
        <authorList>
            <person name="Lang D."/>
            <person name="Ullrich K.K."/>
            <person name="Murat F."/>
            <person name="Fuchs J."/>
            <person name="Jenkins J."/>
            <person name="Haas F.B."/>
            <person name="Piednoel M."/>
            <person name="Gundlach H."/>
            <person name="Van Bel M."/>
            <person name="Meyberg R."/>
            <person name="Vives C."/>
            <person name="Morata J."/>
            <person name="Symeonidi A."/>
            <person name="Hiss M."/>
            <person name="Muchero W."/>
            <person name="Kamisugi Y."/>
            <person name="Saleh O."/>
            <person name="Blanc G."/>
            <person name="Decker E.L."/>
            <person name="van Gessel N."/>
            <person name="Grimwood J."/>
            <person name="Hayes R.D."/>
            <person name="Graham S.W."/>
            <person name="Gunter L.E."/>
            <person name="McDaniel S.F."/>
            <person name="Hoernstein S.N.W."/>
            <person name="Larsson A."/>
            <person name="Li F.W."/>
            <person name="Perroud P.F."/>
            <person name="Phillips J."/>
            <person name="Ranjan P."/>
            <person name="Rokshar D.S."/>
            <person name="Rothfels C.J."/>
            <person name="Schneider L."/>
            <person name="Shu S."/>
            <person name="Stevenson D.W."/>
            <person name="Thummler F."/>
            <person name="Tillich M."/>
            <person name="Villarreal Aguilar J.C."/>
            <person name="Widiez T."/>
            <person name="Wong G.K."/>
            <person name="Wymore A."/>
            <person name="Zhang Y."/>
            <person name="Zimmer A.D."/>
            <person name="Quatrano R.S."/>
            <person name="Mayer K.F.X."/>
            <person name="Goodstein D."/>
            <person name="Casacuberta J.M."/>
            <person name="Vandepoele K."/>
            <person name="Reski R."/>
            <person name="Cuming A.C."/>
            <person name="Tuskan G.A."/>
            <person name="Maumus F."/>
            <person name="Salse J."/>
            <person name="Schmutz J."/>
            <person name="Rensing S.A."/>
        </authorList>
    </citation>
    <scope>NUCLEOTIDE SEQUENCE [LARGE SCALE GENOMIC DNA]</scope>
    <source>
        <strain evidence="12 13">cv. Gransden 2004</strain>
    </source>
</reference>
<evidence type="ECO:0000256" key="2">
    <source>
        <dbReference type="ARBA" id="ARBA00007727"/>
    </source>
</evidence>
<dbReference type="FunCoup" id="A0A2K1K9Z0">
    <property type="interactions" value="400"/>
</dbReference>
<evidence type="ECO:0000256" key="5">
    <source>
        <dbReference type="ARBA" id="ARBA00022989"/>
    </source>
</evidence>
<dbReference type="GO" id="GO:0016020">
    <property type="term" value="C:membrane"/>
    <property type="evidence" value="ECO:0007669"/>
    <property type="project" value="UniProtKB-SubCell"/>
</dbReference>
<dbReference type="Pfam" id="PF14416">
    <property type="entry name" value="PMR5N"/>
    <property type="match status" value="1"/>
</dbReference>
<evidence type="ECO:0000256" key="8">
    <source>
        <dbReference type="SAM" id="Phobius"/>
    </source>
</evidence>
<feature type="transmembrane region" description="Helical" evidence="8">
    <location>
        <begin position="21"/>
        <end position="47"/>
    </location>
</feature>
<accession>A0A2K1K9Z0</accession>
<dbReference type="AlphaFoldDB" id="A0A2K1K9Z0"/>
<reference evidence="11 13" key="1">
    <citation type="journal article" date="2008" name="Science">
        <title>The Physcomitrella genome reveals evolutionary insights into the conquest of land by plants.</title>
        <authorList>
            <person name="Rensing S."/>
            <person name="Lang D."/>
            <person name="Zimmer A."/>
            <person name="Terry A."/>
            <person name="Salamov A."/>
            <person name="Shapiro H."/>
            <person name="Nishiyama T."/>
            <person name="Perroud P.-F."/>
            <person name="Lindquist E."/>
            <person name="Kamisugi Y."/>
            <person name="Tanahashi T."/>
            <person name="Sakakibara K."/>
            <person name="Fujita T."/>
            <person name="Oishi K."/>
            <person name="Shin-I T."/>
            <person name="Kuroki Y."/>
            <person name="Toyoda A."/>
            <person name="Suzuki Y."/>
            <person name="Hashimoto A."/>
            <person name="Yamaguchi K."/>
            <person name="Sugano A."/>
            <person name="Kohara Y."/>
            <person name="Fujiyama A."/>
            <person name="Anterola A."/>
            <person name="Aoki S."/>
            <person name="Ashton N."/>
            <person name="Barbazuk W.B."/>
            <person name="Barker E."/>
            <person name="Bennetzen J."/>
            <person name="Bezanilla M."/>
            <person name="Blankenship R."/>
            <person name="Cho S.H."/>
            <person name="Dutcher S."/>
            <person name="Estelle M."/>
            <person name="Fawcett J.A."/>
            <person name="Gundlach H."/>
            <person name="Hanada K."/>
            <person name="Heyl A."/>
            <person name="Hicks K.A."/>
            <person name="Hugh J."/>
            <person name="Lohr M."/>
            <person name="Mayer K."/>
            <person name="Melkozernov A."/>
            <person name="Murata T."/>
            <person name="Nelson D."/>
            <person name="Pils B."/>
            <person name="Prigge M."/>
            <person name="Reiss B."/>
            <person name="Renner T."/>
            <person name="Rombauts S."/>
            <person name="Rushton P."/>
            <person name="Sanderfoot A."/>
            <person name="Schween G."/>
            <person name="Shiu S.-H."/>
            <person name="Stueber K."/>
            <person name="Theodoulou F.L."/>
            <person name="Tu H."/>
            <person name="Van de Peer Y."/>
            <person name="Verrier P.J."/>
            <person name="Waters E."/>
            <person name="Wood A."/>
            <person name="Yang L."/>
            <person name="Cove D."/>
            <person name="Cuming A."/>
            <person name="Hasebe M."/>
            <person name="Lucas S."/>
            <person name="Mishler D.B."/>
            <person name="Reski R."/>
            <person name="Grigoriev I."/>
            <person name="Quatrano R.S."/>
            <person name="Boore J.L."/>
        </authorList>
    </citation>
    <scope>NUCLEOTIDE SEQUENCE [LARGE SCALE GENOMIC DNA]</scope>
    <source>
        <strain evidence="12 13">cv. Gransden 2004</strain>
    </source>
</reference>
<dbReference type="PANTHER" id="PTHR32285:SF213">
    <property type="entry name" value="PROTEIN TRICHOME BIREFRINGENCE-LIKE 11"/>
    <property type="match status" value="1"/>
</dbReference>
<dbReference type="InterPro" id="IPR025846">
    <property type="entry name" value="TBL_N"/>
</dbReference>
<dbReference type="Pfam" id="PF13839">
    <property type="entry name" value="PC-Esterase"/>
    <property type="match status" value="1"/>
</dbReference>
<dbReference type="PaxDb" id="3218-PP1S431_8V6.1"/>
<keyword evidence="13" id="KW-1185">Reference proteome</keyword>